<dbReference type="PANTHER" id="PTHR30081">
    <property type="entry name" value="PROTEIN-EXPORT MEMBRANE PROTEIN SEC"/>
    <property type="match status" value="1"/>
</dbReference>
<feature type="transmembrane region" description="Helical" evidence="9">
    <location>
        <begin position="302"/>
        <end position="325"/>
    </location>
</feature>
<keyword evidence="3 9" id="KW-1003">Cell membrane</keyword>
<reference evidence="13" key="1">
    <citation type="journal article" date="2019" name="Int. J. Syst. Evol. Microbiol.">
        <title>The Global Catalogue of Microorganisms (GCM) 10K type strain sequencing project: providing services to taxonomists for standard genome sequencing and annotation.</title>
        <authorList>
            <consortium name="The Broad Institute Genomics Platform"/>
            <consortium name="The Broad Institute Genome Sequencing Center for Infectious Disease"/>
            <person name="Wu L."/>
            <person name="Ma J."/>
        </authorList>
    </citation>
    <scope>NUCLEOTIDE SEQUENCE [LARGE SCALE GENOMIC DNA]</scope>
    <source>
        <strain evidence="13">JCM 17342</strain>
    </source>
</reference>
<comment type="function">
    <text evidence="9">Part of the Sec protein translocase complex. Interacts with the SecYEG preprotein conducting channel. SecDF uses the proton motive force (PMF) to complete protein translocation after the ATP-dependent function of SecA.</text>
</comment>
<comment type="subunit">
    <text evidence="9">Forms a complex with SecD. Part of the essential Sec protein translocation apparatus which comprises SecA, SecYEG and auxiliary proteins SecDF. Other proteins may also be involved.</text>
</comment>
<feature type="transmembrane region" description="Helical" evidence="9">
    <location>
        <begin position="217"/>
        <end position="238"/>
    </location>
</feature>
<evidence type="ECO:0000256" key="6">
    <source>
        <dbReference type="ARBA" id="ARBA00022989"/>
    </source>
</evidence>
<evidence type="ECO:0000256" key="3">
    <source>
        <dbReference type="ARBA" id="ARBA00022475"/>
    </source>
</evidence>
<dbReference type="InterPro" id="IPR022645">
    <property type="entry name" value="SecD/SecF_bac"/>
</dbReference>
<evidence type="ECO:0000256" key="1">
    <source>
        <dbReference type="ARBA" id="ARBA00004651"/>
    </source>
</evidence>
<dbReference type="Pfam" id="PF07549">
    <property type="entry name" value="Sec_GG"/>
    <property type="match status" value="1"/>
</dbReference>
<dbReference type="Gene3D" id="1.20.1640.10">
    <property type="entry name" value="Multidrug efflux transporter AcrB transmembrane domain"/>
    <property type="match status" value="1"/>
</dbReference>
<evidence type="ECO:0000313" key="12">
    <source>
        <dbReference type="EMBL" id="GAA4032034.1"/>
    </source>
</evidence>
<sequence length="411" mass="43597">MTTPENASEGQASAERPAKRPSVFNRLYLGNGAFDIVGKRRRWYVVTSVIFLVCLGSMVFKGFNLGIDFVGGTKVQMPATSVSKQITVDEVKSVFTRAMGTEASTVQVAGTGASQQVLIRSETLNTEQVTKLKNALATELKPQGGLPAISDSAVSGSWGGEITTQAVIALIVFLVLVTIFLAVYFERWMAVSALVALIFDTGVTAGVYSIVGFELTPGTIIGLLTILGFSLYDTVVVFDKVKENTRGILGLTRRTYAEASNLALNQTLMRSLNTSLIAVLPVLGLLVIGVGVLGVGTLKDLALVQMTGMIAGAFSSIFLATPLLVDLKLTDPKVRQQAERVAARRANQARKAAGETGVESTDEESLNAELRKEAAMAAAASVPARTGKGPESRKVRPTGKTAGRPSGKKRR</sequence>
<comment type="similarity">
    <text evidence="9">Belongs to the SecD/SecF family. SecF subfamily.</text>
</comment>
<evidence type="ECO:0000259" key="11">
    <source>
        <dbReference type="Pfam" id="PF02355"/>
    </source>
</evidence>
<dbReference type="InterPro" id="IPR022813">
    <property type="entry name" value="SecD/SecF_arch_bac"/>
</dbReference>
<dbReference type="RefSeq" id="WP_344883958.1">
    <property type="nucleotide sequence ID" value="NZ_BAABAL010000020.1"/>
</dbReference>
<dbReference type="InterPro" id="IPR022646">
    <property type="entry name" value="SecD/SecF_CS"/>
</dbReference>
<dbReference type="SUPFAM" id="SSF82866">
    <property type="entry name" value="Multidrug efflux transporter AcrB transmembrane domain"/>
    <property type="match status" value="1"/>
</dbReference>
<evidence type="ECO:0000256" key="5">
    <source>
        <dbReference type="ARBA" id="ARBA00022927"/>
    </source>
</evidence>
<feature type="transmembrane region" description="Helical" evidence="9">
    <location>
        <begin position="43"/>
        <end position="60"/>
    </location>
</feature>
<dbReference type="InterPro" id="IPR055344">
    <property type="entry name" value="SecD_SecF_C_bact"/>
</dbReference>
<dbReference type="PANTHER" id="PTHR30081:SF8">
    <property type="entry name" value="PROTEIN TRANSLOCASE SUBUNIT SECF"/>
    <property type="match status" value="1"/>
</dbReference>
<dbReference type="NCBIfam" id="TIGR00916">
    <property type="entry name" value="2A0604s01"/>
    <property type="match status" value="1"/>
</dbReference>
<proteinExistence type="inferred from homology"/>
<feature type="domain" description="Protein export membrane protein SecD/SecF C-terminal" evidence="11">
    <location>
        <begin position="148"/>
        <end position="328"/>
    </location>
</feature>
<protein>
    <recommendedName>
        <fullName evidence="9">Protein-export membrane protein SecF</fullName>
    </recommendedName>
</protein>
<keyword evidence="4 9" id="KW-0812">Transmembrane</keyword>
<evidence type="ECO:0000313" key="13">
    <source>
        <dbReference type="Proteomes" id="UP001501747"/>
    </source>
</evidence>
<name>A0ABP7TVU5_9PSEU</name>
<dbReference type="PRINTS" id="PR01755">
    <property type="entry name" value="SECFTRNLCASE"/>
</dbReference>
<keyword evidence="6 9" id="KW-1133">Transmembrane helix</keyword>
<evidence type="ECO:0000256" key="8">
    <source>
        <dbReference type="ARBA" id="ARBA00023136"/>
    </source>
</evidence>
<keyword evidence="8 9" id="KW-0472">Membrane</keyword>
<dbReference type="EMBL" id="BAABAL010000020">
    <property type="protein sequence ID" value="GAA4032034.1"/>
    <property type="molecule type" value="Genomic_DNA"/>
</dbReference>
<feature type="transmembrane region" description="Helical" evidence="9">
    <location>
        <begin position="191"/>
        <end position="211"/>
    </location>
</feature>
<accession>A0ABP7TVU5</accession>
<dbReference type="Pfam" id="PF02355">
    <property type="entry name" value="SecD_SecF_C"/>
    <property type="match status" value="1"/>
</dbReference>
<dbReference type="Proteomes" id="UP001501747">
    <property type="component" value="Unassembled WGS sequence"/>
</dbReference>
<comment type="caution">
    <text evidence="12">The sequence shown here is derived from an EMBL/GenBank/DDBJ whole genome shotgun (WGS) entry which is preliminary data.</text>
</comment>
<dbReference type="InterPro" id="IPR005665">
    <property type="entry name" value="SecF_bac"/>
</dbReference>
<keyword evidence="13" id="KW-1185">Reference proteome</keyword>
<keyword evidence="5 9" id="KW-0653">Protein transport</keyword>
<dbReference type="InterPro" id="IPR048634">
    <property type="entry name" value="SecD_SecF_C"/>
</dbReference>
<keyword evidence="7 9" id="KW-0811">Translocation</keyword>
<feature type="transmembrane region" description="Helical" evidence="9">
    <location>
        <begin position="162"/>
        <end position="184"/>
    </location>
</feature>
<gene>
    <name evidence="9 12" type="primary">secF</name>
    <name evidence="12" type="ORF">GCM10022247_66360</name>
</gene>
<dbReference type="NCBIfam" id="TIGR00966">
    <property type="entry name" value="transloc_SecF"/>
    <property type="match status" value="1"/>
</dbReference>
<evidence type="ECO:0000256" key="10">
    <source>
        <dbReference type="SAM" id="MobiDB-lite"/>
    </source>
</evidence>
<evidence type="ECO:0000256" key="4">
    <source>
        <dbReference type="ARBA" id="ARBA00022692"/>
    </source>
</evidence>
<feature type="region of interest" description="Disordered" evidence="10">
    <location>
        <begin position="345"/>
        <end position="411"/>
    </location>
</feature>
<dbReference type="HAMAP" id="MF_01464_B">
    <property type="entry name" value="SecF_B"/>
    <property type="match status" value="1"/>
</dbReference>
<evidence type="ECO:0000256" key="2">
    <source>
        <dbReference type="ARBA" id="ARBA00022448"/>
    </source>
</evidence>
<keyword evidence="2 9" id="KW-0813">Transport</keyword>
<evidence type="ECO:0000256" key="9">
    <source>
        <dbReference type="HAMAP-Rule" id="MF_01464"/>
    </source>
</evidence>
<feature type="transmembrane region" description="Helical" evidence="9">
    <location>
        <begin position="276"/>
        <end position="296"/>
    </location>
</feature>
<organism evidence="12 13">
    <name type="scientific">Allokutzneria multivorans</name>
    <dbReference type="NCBI Taxonomy" id="1142134"/>
    <lineage>
        <taxon>Bacteria</taxon>
        <taxon>Bacillati</taxon>
        <taxon>Actinomycetota</taxon>
        <taxon>Actinomycetes</taxon>
        <taxon>Pseudonocardiales</taxon>
        <taxon>Pseudonocardiaceae</taxon>
        <taxon>Allokutzneria</taxon>
    </lineage>
</organism>
<comment type="subcellular location">
    <subcellularLocation>
        <location evidence="1 9">Cell membrane</location>
        <topology evidence="1 9">Multi-pass membrane protein</topology>
    </subcellularLocation>
</comment>
<evidence type="ECO:0000256" key="7">
    <source>
        <dbReference type="ARBA" id="ARBA00023010"/>
    </source>
</evidence>